<dbReference type="EMBL" id="JAUIQD010000006">
    <property type="protein sequence ID" value="KAK3346858.1"/>
    <property type="molecule type" value="Genomic_DNA"/>
</dbReference>
<sequence length="230" mass="24911">MCCFGSISRCPRSHDLSSTQSQARALLVSATSFDCQPRQLVSQPQEPQQGQVRLHSLSKAFGRCTSRGNMKGSDFGRSEFPIRQQSPSAKAKTGQSQSCGGPFPGAGVVHLGTLGEALDEIGGCSLATSSVSADGSCTWQEKMRRETMVGRYRARRVSMLRSDQIWSWETGAWIQASFEGAPLVGGQGSTYVQVQITCEGWCPSLLMPPKIATRASQIRATRTALSRFKL</sequence>
<dbReference type="AlphaFoldDB" id="A0AAJ0HC42"/>
<proteinExistence type="predicted"/>
<evidence type="ECO:0000313" key="3">
    <source>
        <dbReference type="Proteomes" id="UP001275084"/>
    </source>
</evidence>
<comment type="caution">
    <text evidence="2">The sequence shown here is derived from an EMBL/GenBank/DDBJ whole genome shotgun (WGS) entry which is preliminary data.</text>
</comment>
<feature type="compositionally biased region" description="Polar residues" evidence="1">
    <location>
        <begin position="83"/>
        <end position="98"/>
    </location>
</feature>
<gene>
    <name evidence="2" type="ORF">B0T25DRAFT_553028</name>
</gene>
<keyword evidence="3" id="KW-1185">Reference proteome</keyword>
<organism evidence="2 3">
    <name type="scientific">Lasiosphaeria hispida</name>
    <dbReference type="NCBI Taxonomy" id="260671"/>
    <lineage>
        <taxon>Eukaryota</taxon>
        <taxon>Fungi</taxon>
        <taxon>Dikarya</taxon>
        <taxon>Ascomycota</taxon>
        <taxon>Pezizomycotina</taxon>
        <taxon>Sordariomycetes</taxon>
        <taxon>Sordariomycetidae</taxon>
        <taxon>Sordariales</taxon>
        <taxon>Lasiosphaeriaceae</taxon>
        <taxon>Lasiosphaeria</taxon>
    </lineage>
</organism>
<reference evidence="2" key="2">
    <citation type="submission" date="2023-06" db="EMBL/GenBank/DDBJ databases">
        <authorList>
            <consortium name="Lawrence Berkeley National Laboratory"/>
            <person name="Haridas S."/>
            <person name="Hensen N."/>
            <person name="Bonometti L."/>
            <person name="Westerberg I."/>
            <person name="Brannstrom I.O."/>
            <person name="Guillou S."/>
            <person name="Cros-Aarteil S."/>
            <person name="Calhoun S."/>
            <person name="Kuo A."/>
            <person name="Mondo S."/>
            <person name="Pangilinan J."/>
            <person name="Riley R."/>
            <person name="Labutti K."/>
            <person name="Andreopoulos B."/>
            <person name="Lipzen A."/>
            <person name="Chen C."/>
            <person name="Yanf M."/>
            <person name="Daum C."/>
            <person name="Ng V."/>
            <person name="Clum A."/>
            <person name="Steindorff A."/>
            <person name="Ohm R."/>
            <person name="Martin F."/>
            <person name="Silar P."/>
            <person name="Natvig D."/>
            <person name="Lalanne C."/>
            <person name="Gautier V."/>
            <person name="Ament-Velasquez S.L."/>
            <person name="Kruys A."/>
            <person name="Hutchinson M.I."/>
            <person name="Powell A.J."/>
            <person name="Barry K."/>
            <person name="Miller A.N."/>
            <person name="Grigoriev I.V."/>
            <person name="Debuchy R."/>
            <person name="Gladieux P."/>
            <person name="Thoren M.H."/>
            <person name="Johannesson H."/>
        </authorList>
    </citation>
    <scope>NUCLEOTIDE SEQUENCE</scope>
    <source>
        <strain evidence="2">CBS 955.72</strain>
    </source>
</reference>
<evidence type="ECO:0000256" key="1">
    <source>
        <dbReference type="SAM" id="MobiDB-lite"/>
    </source>
</evidence>
<protein>
    <submittedName>
        <fullName evidence="2">Uncharacterized protein</fullName>
    </submittedName>
</protein>
<feature type="region of interest" description="Disordered" evidence="1">
    <location>
        <begin position="66"/>
        <end position="98"/>
    </location>
</feature>
<reference evidence="2" key="1">
    <citation type="journal article" date="2023" name="Mol. Phylogenet. Evol.">
        <title>Genome-scale phylogeny and comparative genomics of the fungal order Sordariales.</title>
        <authorList>
            <person name="Hensen N."/>
            <person name="Bonometti L."/>
            <person name="Westerberg I."/>
            <person name="Brannstrom I.O."/>
            <person name="Guillou S."/>
            <person name="Cros-Aarteil S."/>
            <person name="Calhoun S."/>
            <person name="Haridas S."/>
            <person name="Kuo A."/>
            <person name="Mondo S."/>
            <person name="Pangilinan J."/>
            <person name="Riley R."/>
            <person name="LaButti K."/>
            <person name="Andreopoulos B."/>
            <person name="Lipzen A."/>
            <person name="Chen C."/>
            <person name="Yan M."/>
            <person name="Daum C."/>
            <person name="Ng V."/>
            <person name="Clum A."/>
            <person name="Steindorff A."/>
            <person name="Ohm R.A."/>
            <person name="Martin F."/>
            <person name="Silar P."/>
            <person name="Natvig D.O."/>
            <person name="Lalanne C."/>
            <person name="Gautier V."/>
            <person name="Ament-Velasquez S.L."/>
            <person name="Kruys A."/>
            <person name="Hutchinson M.I."/>
            <person name="Powell A.J."/>
            <person name="Barry K."/>
            <person name="Miller A.N."/>
            <person name="Grigoriev I.V."/>
            <person name="Debuchy R."/>
            <person name="Gladieux P."/>
            <person name="Hiltunen Thoren M."/>
            <person name="Johannesson H."/>
        </authorList>
    </citation>
    <scope>NUCLEOTIDE SEQUENCE</scope>
    <source>
        <strain evidence="2">CBS 955.72</strain>
    </source>
</reference>
<accession>A0AAJ0HC42</accession>
<dbReference type="Proteomes" id="UP001275084">
    <property type="component" value="Unassembled WGS sequence"/>
</dbReference>
<name>A0AAJ0HC42_9PEZI</name>
<evidence type="ECO:0000313" key="2">
    <source>
        <dbReference type="EMBL" id="KAK3346858.1"/>
    </source>
</evidence>